<keyword evidence="7" id="KW-1015">Disulfide bond</keyword>
<accession>A0ABM0GUN8</accession>
<evidence type="ECO:0000313" key="11">
    <source>
        <dbReference type="Proteomes" id="UP000694865"/>
    </source>
</evidence>
<evidence type="ECO:0000256" key="1">
    <source>
        <dbReference type="ARBA" id="ARBA00004606"/>
    </source>
</evidence>
<dbReference type="PANTHER" id="PTHR10962">
    <property type="entry name" value="INTEGRAL TRANSMEMBRANE PROTEIN 2"/>
    <property type="match status" value="1"/>
</dbReference>
<dbReference type="Proteomes" id="UP000694865">
    <property type="component" value="Unplaced"/>
</dbReference>
<evidence type="ECO:0000256" key="3">
    <source>
        <dbReference type="ARBA" id="ARBA00022692"/>
    </source>
</evidence>
<dbReference type="Gene3D" id="3.30.390.150">
    <property type="match status" value="1"/>
</dbReference>
<evidence type="ECO:0000256" key="5">
    <source>
        <dbReference type="ARBA" id="ARBA00022989"/>
    </source>
</evidence>
<dbReference type="SMART" id="SM01039">
    <property type="entry name" value="BRICHOS"/>
    <property type="match status" value="1"/>
</dbReference>
<keyword evidence="5 9" id="KW-1133">Transmembrane helix</keyword>
<comment type="similarity">
    <text evidence="2 9">Belongs to the ITM2 family.</text>
</comment>
<feature type="transmembrane region" description="Helical" evidence="9">
    <location>
        <begin position="47"/>
        <end position="72"/>
    </location>
</feature>
<dbReference type="InterPro" id="IPR040145">
    <property type="entry name" value="ITM2"/>
</dbReference>
<dbReference type="GeneID" id="100368591"/>
<feature type="domain" description="BRICHOS" evidence="10">
    <location>
        <begin position="135"/>
        <end position="230"/>
    </location>
</feature>
<dbReference type="RefSeq" id="XP_002737730.1">
    <property type="nucleotide sequence ID" value="XM_002737684.2"/>
</dbReference>
<dbReference type="PROSITE" id="PS50869">
    <property type="entry name" value="BRICHOS"/>
    <property type="match status" value="1"/>
</dbReference>
<evidence type="ECO:0000313" key="12">
    <source>
        <dbReference type="RefSeq" id="XP_002737730.1"/>
    </source>
</evidence>
<comment type="subcellular location">
    <subcellularLocation>
        <location evidence="1 9">Membrane</location>
        <topology evidence="1 9">Single-pass type II membrane protein</topology>
    </subcellularLocation>
</comment>
<proteinExistence type="inferred from homology"/>
<keyword evidence="6 9" id="KW-0472">Membrane</keyword>
<name>A0ABM0GUN8_SACKO</name>
<evidence type="ECO:0000256" key="9">
    <source>
        <dbReference type="RuleBase" id="RU367061"/>
    </source>
</evidence>
<evidence type="ECO:0000259" key="10">
    <source>
        <dbReference type="PROSITE" id="PS50869"/>
    </source>
</evidence>
<keyword evidence="8" id="KW-0325">Glycoprotein</keyword>
<sequence>MTIYTTEVKKKDSDDVPEVKAVLIVDAEKAEEVAAPPPPRPRRRSGFCTTCVVCVLACLMVAGGVIGGMFLFKHFTRGKFIGRCGVNYKNHELMIDDAIAIPQYESYSLGPTYDMDEDVEIDSSELTETITVPSFDDNHPATILHDFTSKLSAYKDLQERYCYVMELNTSAILPPRNFIDLLLKVRDGSYIPKADVVKRTMVVLEPEVKDLDQFGPFISYLCSDVPTYRLVKITDLIGGGLIEKRSIDGKDELGSKDELNCKNTAKIGYFSGKFLIEDSVCWQ</sequence>
<evidence type="ECO:0000256" key="2">
    <source>
        <dbReference type="ARBA" id="ARBA00006794"/>
    </source>
</evidence>
<reference evidence="12" key="1">
    <citation type="submission" date="2025-08" db="UniProtKB">
        <authorList>
            <consortium name="RefSeq"/>
        </authorList>
    </citation>
    <scope>IDENTIFICATION</scope>
    <source>
        <tissue evidence="12">Testes</tissue>
    </source>
</reference>
<protein>
    <recommendedName>
        <fullName evidence="9">Integral membrane protein 2</fullName>
    </recommendedName>
</protein>
<keyword evidence="11" id="KW-1185">Reference proteome</keyword>
<keyword evidence="4 9" id="KW-0735">Signal-anchor</keyword>
<dbReference type="PANTHER" id="PTHR10962:SF1">
    <property type="entry name" value="INTEGRAL MEMBRANE PROTEIN 2"/>
    <property type="match status" value="1"/>
</dbReference>
<evidence type="ECO:0000256" key="6">
    <source>
        <dbReference type="ARBA" id="ARBA00023136"/>
    </source>
</evidence>
<gene>
    <name evidence="12" type="primary">LOC100368591</name>
</gene>
<organism evidence="11 12">
    <name type="scientific">Saccoglossus kowalevskii</name>
    <name type="common">Acorn worm</name>
    <dbReference type="NCBI Taxonomy" id="10224"/>
    <lineage>
        <taxon>Eukaryota</taxon>
        <taxon>Metazoa</taxon>
        <taxon>Hemichordata</taxon>
        <taxon>Enteropneusta</taxon>
        <taxon>Harrimaniidae</taxon>
        <taxon>Saccoglossus</taxon>
    </lineage>
</organism>
<dbReference type="Pfam" id="PF04089">
    <property type="entry name" value="BRICHOS"/>
    <property type="match status" value="1"/>
</dbReference>
<keyword evidence="3 9" id="KW-0812">Transmembrane</keyword>
<dbReference type="InterPro" id="IPR007084">
    <property type="entry name" value="BRICHOS_dom"/>
</dbReference>
<evidence type="ECO:0000256" key="4">
    <source>
        <dbReference type="ARBA" id="ARBA00022968"/>
    </source>
</evidence>
<evidence type="ECO:0000256" key="7">
    <source>
        <dbReference type="ARBA" id="ARBA00023157"/>
    </source>
</evidence>
<keyword evidence="9" id="KW-1003">Cell membrane</keyword>
<evidence type="ECO:0000256" key="8">
    <source>
        <dbReference type="ARBA" id="ARBA00023180"/>
    </source>
</evidence>